<evidence type="ECO:0000313" key="3">
    <source>
        <dbReference type="Proteomes" id="UP001460270"/>
    </source>
</evidence>
<name>A0AAW0Q826_9GOBI</name>
<dbReference type="Proteomes" id="UP001460270">
    <property type="component" value="Unassembled WGS sequence"/>
</dbReference>
<keyword evidence="1" id="KW-1133">Transmembrane helix</keyword>
<keyword evidence="3" id="KW-1185">Reference proteome</keyword>
<keyword evidence="1" id="KW-0472">Membrane</keyword>
<comment type="caution">
    <text evidence="2">The sequence shown here is derived from an EMBL/GenBank/DDBJ whole genome shotgun (WGS) entry which is preliminary data.</text>
</comment>
<keyword evidence="1" id="KW-0812">Transmembrane</keyword>
<gene>
    <name evidence="2" type="ORF">WMY93_001447</name>
</gene>
<evidence type="ECO:0000313" key="2">
    <source>
        <dbReference type="EMBL" id="KAK7945719.1"/>
    </source>
</evidence>
<proteinExistence type="predicted"/>
<protein>
    <submittedName>
        <fullName evidence="2">Uncharacterized protein</fullName>
    </submittedName>
</protein>
<sequence length="174" mass="19287">MDPRDVSSNALFDHRQLLQLTKQQREDAYFVDYIPPARDTISLPPNVVYIVIGVVLVLVATYAIVGHLIKDLMHDLADWLFGPKPVEDDLEVGHIEEERHMSVSSKMTNNSTVWMGNDMPGALPGFYYEDGVLQHPLNPGLPLKSAMASYPPTKRASIHSVSFAVPSSPFATSL</sequence>
<dbReference type="EMBL" id="JBBPFD010000001">
    <property type="protein sequence ID" value="KAK7945719.1"/>
    <property type="molecule type" value="Genomic_DNA"/>
</dbReference>
<organism evidence="2 3">
    <name type="scientific">Mugilogobius chulae</name>
    <name type="common">yellowstripe goby</name>
    <dbReference type="NCBI Taxonomy" id="88201"/>
    <lineage>
        <taxon>Eukaryota</taxon>
        <taxon>Metazoa</taxon>
        <taxon>Chordata</taxon>
        <taxon>Craniata</taxon>
        <taxon>Vertebrata</taxon>
        <taxon>Euteleostomi</taxon>
        <taxon>Actinopterygii</taxon>
        <taxon>Neopterygii</taxon>
        <taxon>Teleostei</taxon>
        <taxon>Neoteleostei</taxon>
        <taxon>Acanthomorphata</taxon>
        <taxon>Gobiaria</taxon>
        <taxon>Gobiiformes</taxon>
        <taxon>Gobioidei</taxon>
        <taxon>Gobiidae</taxon>
        <taxon>Gobionellinae</taxon>
        <taxon>Mugilogobius</taxon>
    </lineage>
</organism>
<evidence type="ECO:0000256" key="1">
    <source>
        <dbReference type="SAM" id="Phobius"/>
    </source>
</evidence>
<feature type="transmembrane region" description="Helical" evidence="1">
    <location>
        <begin position="47"/>
        <end position="65"/>
    </location>
</feature>
<dbReference type="AlphaFoldDB" id="A0AAW0Q826"/>
<accession>A0AAW0Q826</accession>
<reference evidence="3" key="1">
    <citation type="submission" date="2024-04" db="EMBL/GenBank/DDBJ databases">
        <title>Salinicola lusitanus LLJ914,a marine bacterium isolated from the Okinawa Trough.</title>
        <authorList>
            <person name="Li J."/>
        </authorList>
    </citation>
    <scope>NUCLEOTIDE SEQUENCE [LARGE SCALE GENOMIC DNA]</scope>
</reference>